<keyword evidence="3 5" id="KW-0274">FAD</keyword>
<evidence type="ECO:0000259" key="8">
    <source>
        <dbReference type="Pfam" id="PF02771"/>
    </source>
</evidence>
<sequence length="381" mass="42268">MAEFNTQSDIRELRSAVREFIKEEKLNGTFTVRCDASISGFSPEFSKKLAKKGWIGMTIPKKYGGQEKSNLERYVVLEEILSKGAPVSAHWVADRQTAPLLLKFGTEEQKIKYLPSICKGELYFAIGLSEPNSGSDLASISTKAEDKGDYWLLNGSKIWTTGAHHAHFILVLCRTSPKNEKNKYEGMSQIIVDLKSPGVTIRPVHLMTGEHEFNEVFFEDVKVPKENLVGVAGNGWQQGLTELAFERSGPERFLSTYPLLEELIEIVKSEGNVQSDLQDLGSCIASLVTLRKMSLEVASLLEQKKTPNTEAAMVKDLGTQLENRIIHTARNTASIYPSLDSDKRIEVYAAQSILHSPGFTLRGGTTEILRTIISKGVMNNG</sequence>
<dbReference type="AlphaFoldDB" id="A0A942U7V1"/>
<dbReference type="SUPFAM" id="SSF56645">
    <property type="entry name" value="Acyl-CoA dehydrogenase NM domain-like"/>
    <property type="match status" value="1"/>
</dbReference>
<dbReference type="InterPro" id="IPR009100">
    <property type="entry name" value="AcylCoA_DH/oxidase_NM_dom_sf"/>
</dbReference>
<dbReference type="Proteomes" id="UP000679749">
    <property type="component" value="Unassembled WGS sequence"/>
</dbReference>
<dbReference type="PROSITE" id="PS00072">
    <property type="entry name" value="ACYL_COA_DH_1"/>
    <property type="match status" value="1"/>
</dbReference>
<dbReference type="InterPro" id="IPR009075">
    <property type="entry name" value="AcylCo_DH/oxidase_C"/>
</dbReference>
<name>A0A942U7V1_9BACI</name>
<evidence type="ECO:0000259" key="7">
    <source>
        <dbReference type="Pfam" id="PF02770"/>
    </source>
</evidence>
<dbReference type="Gene3D" id="1.10.540.10">
    <property type="entry name" value="Acyl-CoA dehydrogenase/oxidase, N-terminal domain"/>
    <property type="match status" value="1"/>
</dbReference>
<comment type="cofactor">
    <cofactor evidence="1 5">
        <name>FAD</name>
        <dbReference type="ChEBI" id="CHEBI:57692"/>
    </cofactor>
</comment>
<proteinExistence type="inferred from homology"/>
<evidence type="ECO:0000313" key="10">
    <source>
        <dbReference type="Proteomes" id="UP000679749"/>
    </source>
</evidence>
<dbReference type="GO" id="GO:0050660">
    <property type="term" value="F:flavin adenine dinucleotide binding"/>
    <property type="evidence" value="ECO:0007669"/>
    <property type="project" value="InterPro"/>
</dbReference>
<protein>
    <submittedName>
        <fullName evidence="9">Acyl-CoA dehydrogenase family protein</fullName>
    </submittedName>
</protein>
<evidence type="ECO:0000256" key="4">
    <source>
        <dbReference type="ARBA" id="ARBA00023002"/>
    </source>
</evidence>
<keyword evidence="2 5" id="KW-0285">Flavoprotein</keyword>
<evidence type="ECO:0000256" key="1">
    <source>
        <dbReference type="ARBA" id="ARBA00001974"/>
    </source>
</evidence>
<keyword evidence="4 5" id="KW-0560">Oxidoreductase</keyword>
<dbReference type="EMBL" id="JAGYPF010000003">
    <property type="protein sequence ID" value="MBS4214238.1"/>
    <property type="molecule type" value="Genomic_DNA"/>
</dbReference>
<dbReference type="Gene3D" id="2.40.110.10">
    <property type="entry name" value="Butyryl-CoA Dehydrogenase, subunit A, domain 2"/>
    <property type="match status" value="1"/>
</dbReference>
<dbReference type="GO" id="GO:0005886">
    <property type="term" value="C:plasma membrane"/>
    <property type="evidence" value="ECO:0007669"/>
    <property type="project" value="TreeGrafter"/>
</dbReference>
<dbReference type="FunFam" id="2.40.110.10:FF:000011">
    <property type="entry name" value="Acyl-CoA dehydrogenase FadE34"/>
    <property type="match status" value="1"/>
</dbReference>
<dbReference type="InterPro" id="IPR052161">
    <property type="entry name" value="Mycobact_Acyl-CoA_DH"/>
</dbReference>
<dbReference type="InterPro" id="IPR006091">
    <property type="entry name" value="Acyl-CoA_Oxase/DH_mid-dom"/>
</dbReference>
<dbReference type="Pfam" id="PF02771">
    <property type="entry name" value="Acyl-CoA_dh_N"/>
    <property type="match status" value="1"/>
</dbReference>
<feature type="domain" description="Acyl-CoA oxidase/dehydrogenase middle" evidence="7">
    <location>
        <begin position="125"/>
        <end position="221"/>
    </location>
</feature>
<dbReference type="Gene3D" id="1.20.140.10">
    <property type="entry name" value="Butyryl-CoA Dehydrogenase, subunit A, domain 3"/>
    <property type="match status" value="1"/>
</dbReference>
<dbReference type="PANTHER" id="PTHR43292">
    <property type="entry name" value="ACYL-COA DEHYDROGENASE"/>
    <property type="match status" value="1"/>
</dbReference>
<evidence type="ECO:0000256" key="2">
    <source>
        <dbReference type="ARBA" id="ARBA00022630"/>
    </source>
</evidence>
<comment type="similarity">
    <text evidence="5">Belongs to the acyl-CoA dehydrogenase family.</text>
</comment>
<dbReference type="GO" id="GO:0003995">
    <property type="term" value="F:acyl-CoA dehydrogenase activity"/>
    <property type="evidence" value="ECO:0007669"/>
    <property type="project" value="InterPro"/>
</dbReference>
<dbReference type="PANTHER" id="PTHR43292:SF4">
    <property type="entry name" value="ACYL-COA DEHYDROGENASE FADE34"/>
    <property type="match status" value="1"/>
</dbReference>
<dbReference type="InterPro" id="IPR006089">
    <property type="entry name" value="Acyl-CoA_DH_CS"/>
</dbReference>
<organism evidence="9 10">
    <name type="scientific">Neobacillus rhizophilus</name>
    <dbReference type="NCBI Taxonomy" id="2833579"/>
    <lineage>
        <taxon>Bacteria</taxon>
        <taxon>Bacillati</taxon>
        <taxon>Bacillota</taxon>
        <taxon>Bacilli</taxon>
        <taxon>Bacillales</taxon>
        <taxon>Bacillaceae</taxon>
        <taxon>Neobacillus</taxon>
    </lineage>
</organism>
<keyword evidence="10" id="KW-1185">Reference proteome</keyword>
<evidence type="ECO:0000256" key="5">
    <source>
        <dbReference type="RuleBase" id="RU362125"/>
    </source>
</evidence>
<reference evidence="9" key="1">
    <citation type="submission" date="2021-05" db="EMBL/GenBank/DDBJ databases">
        <title>Novel Bacillus species.</title>
        <authorList>
            <person name="Liu G."/>
        </authorList>
    </citation>
    <scope>NUCLEOTIDE SEQUENCE</scope>
    <source>
        <strain evidence="9">FJAT-49825</strain>
    </source>
</reference>
<evidence type="ECO:0000313" key="9">
    <source>
        <dbReference type="EMBL" id="MBS4214238.1"/>
    </source>
</evidence>
<dbReference type="Pfam" id="PF00441">
    <property type="entry name" value="Acyl-CoA_dh_1"/>
    <property type="match status" value="1"/>
</dbReference>
<feature type="domain" description="Acyl-CoA dehydrogenase/oxidase N-terminal" evidence="8">
    <location>
        <begin position="9"/>
        <end position="121"/>
    </location>
</feature>
<evidence type="ECO:0000259" key="6">
    <source>
        <dbReference type="Pfam" id="PF00441"/>
    </source>
</evidence>
<gene>
    <name evidence="9" type="ORF">KHA99_17445</name>
</gene>
<dbReference type="Pfam" id="PF02770">
    <property type="entry name" value="Acyl-CoA_dh_M"/>
    <property type="match status" value="1"/>
</dbReference>
<comment type="caution">
    <text evidence="9">The sequence shown here is derived from an EMBL/GenBank/DDBJ whole genome shotgun (WGS) entry which is preliminary data.</text>
</comment>
<feature type="domain" description="Acyl-CoA dehydrogenase/oxidase C-terminal" evidence="6">
    <location>
        <begin position="279"/>
        <end position="377"/>
    </location>
</feature>
<dbReference type="InterPro" id="IPR037069">
    <property type="entry name" value="AcylCoA_DH/ox_N_sf"/>
</dbReference>
<dbReference type="InterPro" id="IPR013786">
    <property type="entry name" value="AcylCoA_DH/ox_N"/>
</dbReference>
<dbReference type="InterPro" id="IPR046373">
    <property type="entry name" value="Acyl-CoA_Oxase/DH_mid-dom_sf"/>
</dbReference>
<accession>A0A942U7V1</accession>
<evidence type="ECO:0000256" key="3">
    <source>
        <dbReference type="ARBA" id="ARBA00022827"/>
    </source>
</evidence>